<dbReference type="InterPro" id="IPR021215">
    <property type="entry name" value="DUF2752"/>
</dbReference>
<comment type="caution">
    <text evidence="2">The sequence shown here is derived from an EMBL/GenBank/DDBJ whole genome shotgun (WGS) entry which is preliminary data.</text>
</comment>
<feature type="transmembrane region" description="Helical" evidence="1">
    <location>
        <begin position="87"/>
        <end position="108"/>
    </location>
</feature>
<keyword evidence="1" id="KW-0812">Transmembrane</keyword>
<organism evidence="2 3">
    <name type="scientific">Janibacter cremeus</name>
    <dbReference type="NCBI Taxonomy" id="1285192"/>
    <lineage>
        <taxon>Bacteria</taxon>
        <taxon>Bacillati</taxon>
        <taxon>Actinomycetota</taxon>
        <taxon>Actinomycetes</taxon>
        <taxon>Micrococcales</taxon>
        <taxon>Intrasporangiaceae</taxon>
        <taxon>Janibacter</taxon>
    </lineage>
</organism>
<dbReference type="GO" id="GO:0008233">
    <property type="term" value="F:peptidase activity"/>
    <property type="evidence" value="ECO:0007669"/>
    <property type="project" value="UniProtKB-KW"/>
</dbReference>
<dbReference type="EMBL" id="JACCAE010000001">
    <property type="protein sequence ID" value="NYF97336.1"/>
    <property type="molecule type" value="Genomic_DNA"/>
</dbReference>
<proteinExistence type="predicted"/>
<dbReference type="AlphaFoldDB" id="A0A852VMI5"/>
<gene>
    <name evidence="2" type="ORF">BJY20_000728</name>
</gene>
<dbReference type="Proteomes" id="UP000554054">
    <property type="component" value="Unassembled WGS sequence"/>
</dbReference>
<evidence type="ECO:0000256" key="1">
    <source>
        <dbReference type="SAM" id="Phobius"/>
    </source>
</evidence>
<dbReference type="GO" id="GO:0006508">
    <property type="term" value="P:proteolysis"/>
    <property type="evidence" value="ECO:0007669"/>
    <property type="project" value="UniProtKB-KW"/>
</dbReference>
<dbReference type="RefSeq" id="WP_221935233.1">
    <property type="nucleotide sequence ID" value="NZ_JACCAE010000001.1"/>
</dbReference>
<accession>A0A852VMI5</accession>
<keyword evidence="1" id="KW-0472">Membrane</keyword>
<keyword evidence="1" id="KW-1133">Transmembrane helix</keyword>
<feature type="transmembrane region" description="Helical" evidence="1">
    <location>
        <begin position="21"/>
        <end position="40"/>
    </location>
</feature>
<keyword evidence="2" id="KW-0378">Hydrolase</keyword>
<feature type="transmembrane region" description="Helical" evidence="1">
    <location>
        <begin position="120"/>
        <end position="138"/>
    </location>
</feature>
<keyword evidence="2" id="KW-0645">Protease</keyword>
<evidence type="ECO:0000313" key="2">
    <source>
        <dbReference type="EMBL" id="NYF97336.1"/>
    </source>
</evidence>
<reference evidence="2 3" key="1">
    <citation type="submission" date="2020-07" db="EMBL/GenBank/DDBJ databases">
        <title>Sequencing the genomes of 1000 actinobacteria strains.</title>
        <authorList>
            <person name="Klenk H.-P."/>
        </authorList>
    </citation>
    <scope>NUCLEOTIDE SEQUENCE [LARGE SCALE GENOMIC DNA]</scope>
    <source>
        <strain evidence="2 3">DSM 26154</strain>
    </source>
</reference>
<dbReference type="Pfam" id="PF10825">
    <property type="entry name" value="DUF2752"/>
    <property type="match status" value="1"/>
</dbReference>
<name>A0A852VMI5_9MICO</name>
<keyword evidence="3" id="KW-1185">Reference proteome</keyword>
<protein>
    <submittedName>
        <fullName evidence="2">Membrane associated rhomboid family serine protease</fullName>
    </submittedName>
</protein>
<evidence type="ECO:0000313" key="3">
    <source>
        <dbReference type="Proteomes" id="UP000554054"/>
    </source>
</evidence>
<sequence>MTATTSQGPVRLARGTRSERVVVLIIAAVSLVGMVIARLWPLTSVDSGQPTCLLRIFTGLPCPGCGMTRAWVHVAHGDLLTAFEYNLFGPIGMAVAAGIIVYVGVALVRRRPPERILTLVDPKILLGLIAVWMAYSVVRMVSLGAGQDYFALVVS</sequence>